<dbReference type="Proteomes" id="UP001419268">
    <property type="component" value="Unassembled WGS sequence"/>
</dbReference>
<name>A0AAP0F2B5_9MAGN</name>
<keyword evidence="2" id="KW-1185">Reference proteome</keyword>
<reference evidence="1 2" key="1">
    <citation type="submission" date="2024-01" db="EMBL/GenBank/DDBJ databases">
        <title>Genome assemblies of Stephania.</title>
        <authorList>
            <person name="Yang L."/>
        </authorList>
    </citation>
    <scope>NUCLEOTIDE SEQUENCE [LARGE SCALE GENOMIC DNA]</scope>
    <source>
        <strain evidence="1">JXDWG</strain>
        <tissue evidence="1">Leaf</tissue>
    </source>
</reference>
<protein>
    <submittedName>
        <fullName evidence="1">Uncharacterized protein</fullName>
    </submittedName>
</protein>
<dbReference type="AlphaFoldDB" id="A0AAP0F2B5"/>
<evidence type="ECO:0000313" key="1">
    <source>
        <dbReference type="EMBL" id="KAK9101193.1"/>
    </source>
</evidence>
<accession>A0AAP0F2B5</accession>
<gene>
    <name evidence="1" type="ORF">Scep_024623</name>
</gene>
<dbReference type="EMBL" id="JBBNAG010000010">
    <property type="protein sequence ID" value="KAK9101193.1"/>
    <property type="molecule type" value="Genomic_DNA"/>
</dbReference>
<proteinExistence type="predicted"/>
<evidence type="ECO:0000313" key="2">
    <source>
        <dbReference type="Proteomes" id="UP001419268"/>
    </source>
</evidence>
<comment type="caution">
    <text evidence="1">The sequence shown here is derived from an EMBL/GenBank/DDBJ whole genome shotgun (WGS) entry which is preliminary data.</text>
</comment>
<organism evidence="1 2">
    <name type="scientific">Stephania cephalantha</name>
    <dbReference type="NCBI Taxonomy" id="152367"/>
    <lineage>
        <taxon>Eukaryota</taxon>
        <taxon>Viridiplantae</taxon>
        <taxon>Streptophyta</taxon>
        <taxon>Embryophyta</taxon>
        <taxon>Tracheophyta</taxon>
        <taxon>Spermatophyta</taxon>
        <taxon>Magnoliopsida</taxon>
        <taxon>Ranunculales</taxon>
        <taxon>Menispermaceae</taxon>
        <taxon>Menispermoideae</taxon>
        <taxon>Cissampelideae</taxon>
        <taxon>Stephania</taxon>
    </lineage>
</organism>
<sequence>MDFKSNSNYVSLRHRLNKSSFWRKLTILILPPFRATILNTKNEPSPIQPVWTYQQSEPTF</sequence>